<dbReference type="AlphaFoldDB" id="A0A024U0S7"/>
<feature type="transmembrane region" description="Helical" evidence="2">
    <location>
        <begin position="511"/>
        <end position="536"/>
    </location>
</feature>
<feature type="transmembrane region" description="Helical" evidence="2">
    <location>
        <begin position="56"/>
        <end position="76"/>
    </location>
</feature>
<dbReference type="VEuPathDB" id="FungiDB:H310_08164"/>
<feature type="transmembrane region" description="Helical" evidence="2">
    <location>
        <begin position="380"/>
        <end position="402"/>
    </location>
</feature>
<keyword evidence="2" id="KW-0812">Transmembrane</keyword>
<feature type="compositionally biased region" description="Basic and acidic residues" evidence="1">
    <location>
        <begin position="706"/>
        <end position="715"/>
    </location>
</feature>
<sequence>MSTCAVLSNSVLPRWHSWPVPGSTVTPRGMHFQAVAKANSFNLPLRRRSRKLFTRCLSFGAVVVTLYIELCGSFALKRTLWGRNYSNLQTISYRSSTISNFIDLRAEAAQASPIVFLHSDPYSEQTNGCTIDAYGIVQSQLDVVARILRQSKASRGIPSFFAPATLVVDCSFTGLVDGSILRVHVADAERSQLVTYTIQTLRALRPTIHQDEACVLVATVWTNLTALRRNPTSYRHATAPLYSLRLGSTSRLDENVDVMEARPVAWTLRTSNGTVDVLGIQGVFFGDGAQGPSELLGHTIQFMWAQPATTTALDYLTAMDVMHQTTISHTYAWIQALIVVGVWGRLLVNLIVTGVVVVSRYKATGKVALPQVFPAVQRTLASRAWLIMLAMMCDQFWGLRILAVRHGYTRLYLWPAMDDPTLRANLLTWFMALASWVARHFDLSLSPMVVLAIFCLCEHFQSAFLLPLPAVDRHLAKMYNQNQLESAPGFLPTRSYGSLRGMPWWFVMYDLSWLIVACMVLIVYVAIVLAATRADARHHSRRMKRRSAVSPFGFLQSVTHVRLMHSNITAPFRRVFLAPHQGLVEPVDDIVCTSDSKLLLLNGSSLWCAGWVRLNVDYLVRVEAIPALLFNLLCQTTFFSVCGAKLDHDRLTHFDCLCVNELNWRDFLTLSITHVKLPRRFKGLSLHEDFSVIRQASHNAKPKPHLAKDDSDRKSTHVGSSRGPSVFEAFG</sequence>
<evidence type="ECO:0000313" key="3">
    <source>
        <dbReference type="EMBL" id="ETV99486.1"/>
    </source>
</evidence>
<feature type="transmembrane region" description="Helical" evidence="2">
    <location>
        <begin position="448"/>
        <end position="468"/>
    </location>
</feature>
<keyword evidence="2" id="KW-1133">Transmembrane helix</keyword>
<dbReference type="OrthoDB" id="10267142at2759"/>
<evidence type="ECO:0008006" key="4">
    <source>
        <dbReference type="Google" id="ProtNLM"/>
    </source>
</evidence>
<evidence type="ECO:0000256" key="2">
    <source>
        <dbReference type="SAM" id="Phobius"/>
    </source>
</evidence>
<feature type="region of interest" description="Disordered" evidence="1">
    <location>
        <begin position="698"/>
        <end position="731"/>
    </location>
</feature>
<feature type="transmembrane region" description="Helical" evidence="2">
    <location>
        <begin position="422"/>
        <end position="441"/>
    </location>
</feature>
<proteinExistence type="predicted"/>
<keyword evidence="2" id="KW-0472">Membrane</keyword>
<gene>
    <name evidence="3" type="ORF">H310_08164</name>
</gene>
<name>A0A024U0S7_9STRA</name>
<feature type="transmembrane region" description="Helical" evidence="2">
    <location>
        <begin position="332"/>
        <end position="359"/>
    </location>
</feature>
<dbReference type="GeneID" id="20085214"/>
<reference evidence="3" key="1">
    <citation type="submission" date="2013-12" db="EMBL/GenBank/DDBJ databases">
        <title>The Genome Sequence of Aphanomyces invadans NJM9701.</title>
        <authorList>
            <consortium name="The Broad Institute Genomics Platform"/>
            <person name="Russ C."/>
            <person name="Tyler B."/>
            <person name="van West P."/>
            <person name="Dieguez-Uribeondo J."/>
            <person name="Young S.K."/>
            <person name="Zeng Q."/>
            <person name="Gargeya S."/>
            <person name="Fitzgerald M."/>
            <person name="Abouelleil A."/>
            <person name="Alvarado L."/>
            <person name="Chapman S.B."/>
            <person name="Gainer-Dewar J."/>
            <person name="Goldberg J."/>
            <person name="Griggs A."/>
            <person name="Gujja S."/>
            <person name="Hansen M."/>
            <person name="Howarth C."/>
            <person name="Imamovic A."/>
            <person name="Ireland A."/>
            <person name="Larimer J."/>
            <person name="McCowan C."/>
            <person name="Murphy C."/>
            <person name="Pearson M."/>
            <person name="Poon T.W."/>
            <person name="Priest M."/>
            <person name="Roberts A."/>
            <person name="Saif S."/>
            <person name="Shea T."/>
            <person name="Sykes S."/>
            <person name="Wortman J."/>
            <person name="Nusbaum C."/>
            <person name="Birren B."/>
        </authorList>
    </citation>
    <scope>NUCLEOTIDE SEQUENCE [LARGE SCALE GENOMIC DNA]</scope>
    <source>
        <strain evidence="3">NJM9701</strain>
    </source>
</reference>
<evidence type="ECO:0000256" key="1">
    <source>
        <dbReference type="SAM" id="MobiDB-lite"/>
    </source>
</evidence>
<dbReference type="RefSeq" id="XP_008872042.1">
    <property type="nucleotide sequence ID" value="XM_008873820.1"/>
</dbReference>
<accession>A0A024U0S7</accession>
<protein>
    <recommendedName>
        <fullName evidence="4">Transmembrane protein</fullName>
    </recommendedName>
</protein>
<dbReference type="EMBL" id="KI913967">
    <property type="protein sequence ID" value="ETV99486.1"/>
    <property type="molecule type" value="Genomic_DNA"/>
</dbReference>
<organism evidence="3">
    <name type="scientific">Aphanomyces invadans</name>
    <dbReference type="NCBI Taxonomy" id="157072"/>
    <lineage>
        <taxon>Eukaryota</taxon>
        <taxon>Sar</taxon>
        <taxon>Stramenopiles</taxon>
        <taxon>Oomycota</taxon>
        <taxon>Saprolegniomycetes</taxon>
        <taxon>Saprolegniales</taxon>
        <taxon>Verrucalvaceae</taxon>
        <taxon>Aphanomyces</taxon>
    </lineage>
</organism>